<evidence type="ECO:0000256" key="1">
    <source>
        <dbReference type="ARBA" id="ARBA00004141"/>
    </source>
</evidence>
<evidence type="ECO:0000256" key="7">
    <source>
        <dbReference type="SAM" id="Phobius"/>
    </source>
</evidence>
<feature type="transmembrane region" description="Helical" evidence="7">
    <location>
        <begin position="631"/>
        <end position="652"/>
    </location>
</feature>
<keyword evidence="3 7" id="KW-0812">Transmembrane</keyword>
<proteinExistence type="inferred from homology"/>
<feature type="region of interest" description="Disordered" evidence="6">
    <location>
        <begin position="1"/>
        <end position="36"/>
    </location>
</feature>
<keyword evidence="9" id="KW-1185">Reference proteome</keyword>
<feature type="transmembrane region" description="Helical" evidence="7">
    <location>
        <begin position="565"/>
        <end position="584"/>
    </location>
</feature>
<dbReference type="Ensembl" id="ENSMCST00000001085.1">
    <property type="protein sequence ID" value="ENSMCSP00000001059.1"/>
    <property type="gene ID" value="ENSMCSG00000000698.1"/>
</dbReference>
<dbReference type="Proteomes" id="UP000694560">
    <property type="component" value="Unplaced"/>
</dbReference>
<feature type="transmembrane region" description="Helical" evidence="7">
    <location>
        <begin position="728"/>
        <end position="749"/>
    </location>
</feature>
<feature type="transmembrane region" description="Helical" evidence="7">
    <location>
        <begin position="205"/>
        <end position="222"/>
    </location>
</feature>
<feature type="transmembrane region" description="Helical" evidence="7">
    <location>
        <begin position="658"/>
        <end position="682"/>
    </location>
</feature>
<feature type="transmembrane region" description="Helical" evidence="7">
    <location>
        <begin position="106"/>
        <end position="124"/>
    </location>
</feature>
<evidence type="ECO:0000313" key="9">
    <source>
        <dbReference type="Proteomes" id="UP000694560"/>
    </source>
</evidence>
<dbReference type="InterPro" id="IPR002549">
    <property type="entry name" value="AI-2E-like"/>
</dbReference>
<feature type="transmembrane region" description="Helical" evidence="7">
    <location>
        <begin position="228"/>
        <end position="245"/>
    </location>
</feature>
<comment type="subcellular location">
    <subcellularLocation>
        <location evidence="1">Membrane</location>
        <topology evidence="1">Multi-pass membrane protein</topology>
    </subcellularLocation>
</comment>
<evidence type="ECO:0000256" key="5">
    <source>
        <dbReference type="ARBA" id="ARBA00023136"/>
    </source>
</evidence>
<feature type="region of interest" description="Disordered" evidence="6">
    <location>
        <begin position="282"/>
        <end position="321"/>
    </location>
</feature>
<dbReference type="GO" id="GO:0016020">
    <property type="term" value="C:membrane"/>
    <property type="evidence" value="ECO:0007669"/>
    <property type="project" value="UniProtKB-SubCell"/>
</dbReference>
<reference evidence="8" key="2">
    <citation type="submission" date="2025-09" db="UniProtKB">
        <authorList>
            <consortium name="Ensembl"/>
        </authorList>
    </citation>
    <scope>IDENTIFICATION</scope>
</reference>
<feature type="transmembrane region" description="Helical" evidence="7">
    <location>
        <begin position="42"/>
        <end position="66"/>
    </location>
</feature>
<feature type="transmembrane region" description="Helical" evidence="7">
    <location>
        <begin position="136"/>
        <end position="162"/>
    </location>
</feature>
<feature type="transmembrane region" description="Helical" evidence="7">
    <location>
        <begin position="182"/>
        <end position="198"/>
    </location>
</feature>
<organism evidence="8 9">
    <name type="scientific">Malurus cyaneus samueli</name>
    <dbReference type="NCBI Taxonomy" id="2593467"/>
    <lineage>
        <taxon>Eukaryota</taxon>
        <taxon>Metazoa</taxon>
        <taxon>Chordata</taxon>
        <taxon>Craniata</taxon>
        <taxon>Vertebrata</taxon>
        <taxon>Euteleostomi</taxon>
        <taxon>Archelosauria</taxon>
        <taxon>Archosauria</taxon>
        <taxon>Dinosauria</taxon>
        <taxon>Saurischia</taxon>
        <taxon>Theropoda</taxon>
        <taxon>Coelurosauria</taxon>
        <taxon>Aves</taxon>
        <taxon>Neognathae</taxon>
        <taxon>Neoaves</taxon>
        <taxon>Telluraves</taxon>
        <taxon>Australaves</taxon>
        <taxon>Passeriformes</taxon>
        <taxon>Meliphagoidea</taxon>
        <taxon>Maluridae</taxon>
        <taxon>Malurus</taxon>
    </lineage>
</organism>
<evidence type="ECO:0000313" key="8">
    <source>
        <dbReference type="Ensembl" id="ENSMCSP00000001059.1"/>
    </source>
</evidence>
<keyword evidence="5 7" id="KW-0472">Membrane</keyword>
<keyword evidence="4 7" id="KW-1133">Transmembrane helix</keyword>
<feature type="transmembrane region" description="Helical" evidence="7">
    <location>
        <begin position="333"/>
        <end position="354"/>
    </location>
</feature>
<feature type="compositionally biased region" description="Low complexity" evidence="6">
    <location>
        <begin position="304"/>
        <end position="316"/>
    </location>
</feature>
<evidence type="ECO:0000256" key="4">
    <source>
        <dbReference type="ARBA" id="ARBA00022989"/>
    </source>
</evidence>
<evidence type="ECO:0000256" key="6">
    <source>
        <dbReference type="SAM" id="MobiDB-lite"/>
    </source>
</evidence>
<feature type="transmembrane region" description="Helical" evidence="7">
    <location>
        <begin position="536"/>
        <end position="559"/>
    </location>
</feature>
<dbReference type="Pfam" id="PF01594">
    <property type="entry name" value="AI-2E_transport"/>
    <property type="match status" value="1"/>
</dbReference>
<feature type="transmembrane region" description="Helical" evidence="7">
    <location>
        <begin position="689"/>
        <end position="708"/>
    </location>
</feature>
<dbReference type="AlphaFoldDB" id="A0A8C5T147"/>
<dbReference type="PANTHER" id="PTHR21716">
    <property type="entry name" value="TRANSMEMBRANE PROTEIN"/>
    <property type="match status" value="1"/>
</dbReference>
<reference evidence="8" key="1">
    <citation type="submission" date="2025-08" db="UniProtKB">
        <authorList>
            <consortium name="Ensembl"/>
        </authorList>
    </citation>
    <scope>IDENTIFICATION</scope>
</reference>
<comment type="similarity">
    <text evidence="2">Belongs to the autoinducer-2 exporter (AI-2E) (TC 2.A.86) family.</text>
</comment>
<name>A0A8C5T147_9PASS</name>
<evidence type="ECO:0000256" key="3">
    <source>
        <dbReference type="ARBA" id="ARBA00022692"/>
    </source>
</evidence>
<feature type="compositionally biased region" description="Basic residues" evidence="6">
    <location>
        <begin position="12"/>
        <end position="27"/>
    </location>
</feature>
<protein>
    <submittedName>
        <fullName evidence="8">Transmembrane protein 245</fullName>
    </submittedName>
</protein>
<sequence length="778" mass="86225">PEPRGGGTTARPRARPRARPPRQRRPRSSGSGGRARKPIKQAFYNTGALLFAGLCCGAAVLVYFILEAFLRPLLWAVLCGTFLHPFKTSLTALGRRWLGRLHRSRTPVLLAALLLPICFANYSVEALGEQVLRRRRLLLLLGAGGPLLYGLYCLGSSLGVQVLLAQAARIICQGLDYFSSQWIWTLVVGYLLMVSFKWNISTERYLKAISVPVWIMLLFHLASVAGSWRIPVFLVIVVLMTVGMLHDQHNGKESSGAELPGQMISIAASTIAMAISMTEDESNNEHSSQPSGATEGDQPPRPRAPSSSSSTSSGNRQRPEIGSFLRKKKTSDIYFVTLVWAIVIVQIWLNFWIVQLLPVPFAVWALKKIVVHFGVLNFMASHCKSWWQLVENFVKERQEALAPRPIRGLGSVMLKLDSKIIVWLEKMLDKIISIFIIFLLVIGTLLLALLLTAKLHKILGEKVNNTAVIEKQVLELWDRLYHSWFVKNVTHSGRHKGHKWHINRQNSWLGDILDWQDVASFVHDNIETFLSILESLWIVMSRNVSLLFTTVTTLVTILFHSGTALLNFVLSVVIFLTTLFYLLSSSDEYYKPVKWVISLTPLSQPGPSSNIVGQSVEEAIRGVFDASLKMAGFYGLYTWLTHTIFGINIVFIPSALAAILGAVPFLGTYWAAVPAVLDLWLVQGQGCKAVLLLVFHLLPTYFVDTAIYSDISGGGHPYLTGLAVAGGAYYLGLEGAIIGPILLCILVVASNIYSAMLVSPTNSVPTPSQATWPLQIYR</sequence>
<feature type="transmembrane region" description="Helical" evidence="7">
    <location>
        <begin position="431"/>
        <end position="452"/>
    </location>
</feature>
<dbReference type="PANTHER" id="PTHR21716:SF4">
    <property type="entry name" value="TRANSMEMBRANE PROTEIN 245"/>
    <property type="match status" value="1"/>
</dbReference>
<evidence type="ECO:0000256" key="2">
    <source>
        <dbReference type="ARBA" id="ARBA00009773"/>
    </source>
</evidence>
<accession>A0A8C5T147</accession>